<dbReference type="GO" id="GO:0016779">
    <property type="term" value="F:nucleotidyltransferase activity"/>
    <property type="evidence" value="ECO:0007669"/>
    <property type="project" value="UniProtKB-KW"/>
</dbReference>
<keyword evidence="5" id="KW-0805">Transcription regulation</keyword>
<dbReference type="InterPro" id="IPR007046">
    <property type="entry name" value="RNA_pol_sigma_54_core-bd"/>
</dbReference>
<dbReference type="GO" id="GO:0003677">
    <property type="term" value="F:DNA binding"/>
    <property type="evidence" value="ECO:0007669"/>
    <property type="project" value="UniProtKB-KW"/>
</dbReference>
<dbReference type="Pfam" id="PF00309">
    <property type="entry name" value="Sigma54_AID"/>
    <property type="match status" value="1"/>
</dbReference>
<dbReference type="RefSeq" id="WP_162362903.1">
    <property type="nucleotide sequence ID" value="NZ_CP047591.1"/>
</dbReference>
<dbReference type="GO" id="GO:0001216">
    <property type="term" value="F:DNA-binding transcription activator activity"/>
    <property type="evidence" value="ECO:0007669"/>
    <property type="project" value="InterPro"/>
</dbReference>
<dbReference type="EMBL" id="CP047591">
    <property type="protein sequence ID" value="QHI73137.1"/>
    <property type="molecule type" value="Genomic_DNA"/>
</dbReference>
<keyword evidence="3" id="KW-0808">Transferase</keyword>
<dbReference type="NCBIfam" id="TIGR02395">
    <property type="entry name" value="rpoN_sigma"/>
    <property type="match status" value="1"/>
</dbReference>
<protein>
    <submittedName>
        <fullName evidence="11">RNA polymerase factor sigma-54</fullName>
    </submittedName>
</protein>
<evidence type="ECO:0000313" key="12">
    <source>
        <dbReference type="Proteomes" id="UP000463883"/>
    </source>
</evidence>
<dbReference type="PANTHER" id="PTHR32248:SF4">
    <property type="entry name" value="RNA POLYMERASE SIGMA-54 FACTOR"/>
    <property type="match status" value="1"/>
</dbReference>
<evidence type="ECO:0000256" key="8">
    <source>
        <dbReference type="ARBA" id="ARBA00023163"/>
    </source>
</evidence>
<comment type="similarity">
    <text evidence="1">Belongs to the sigma-54 factor family.</text>
</comment>
<dbReference type="PROSITE" id="PS50044">
    <property type="entry name" value="SIGMA54_3"/>
    <property type="match status" value="1"/>
</dbReference>
<dbReference type="Pfam" id="PF04552">
    <property type="entry name" value="Sigma54_DBD"/>
    <property type="match status" value="1"/>
</dbReference>
<sequence length="482" mass="54797">MRLGYDLTIEQTQKLVMTPELIQAIQILQFNTQDLDNYVQEQLLVNPVLEQANHSDPGEISENTENANGLSERTRELDSATLGSNELSSNEWAEHIKEREYDDISYKQGEYSKDDKEYSFEQFVTSDVTLSEHLMFQLQFAPIKQNYRTIGKYIIESLDDNGYMTLTVEEIARALNVTEEKVNTVLSAIQGFDPAGVAAKDLKECLLIQLENRNEADETVKRVINGYLEDIAANRLATIAKELGITVQEVQEISDLIRSLEPKPGRQFASQVTTRYIVPDIIVEKVNGEYVVTVNESSTPKLMVSSYYEKVLQESHNDPNLTKFLSGRLNSAIWLIRSIEQRKQTIYNVVSAVVKYQQEFFDKGSKYLKTLTLKQIAEEVGIHESTVSRSINGKYMQSPRGVYEIKYFFTSGVTGNQGEGISSQSIKTFIKEIVSGEDSKAPYSDQDMVRLLGEKGIEISRRTVAKYRDELNILSSSKRKRY</sequence>
<keyword evidence="6" id="KW-0731">Sigma factor</keyword>
<evidence type="ECO:0000256" key="5">
    <source>
        <dbReference type="ARBA" id="ARBA00023015"/>
    </source>
</evidence>
<evidence type="ECO:0000259" key="10">
    <source>
        <dbReference type="Pfam" id="PF04963"/>
    </source>
</evidence>
<evidence type="ECO:0000256" key="3">
    <source>
        <dbReference type="ARBA" id="ARBA00022679"/>
    </source>
</evidence>
<name>A0A6P1MGX1_9FIRM</name>
<evidence type="ECO:0000256" key="7">
    <source>
        <dbReference type="ARBA" id="ARBA00023125"/>
    </source>
</evidence>
<proteinExistence type="inferred from homology"/>
<evidence type="ECO:0000256" key="4">
    <source>
        <dbReference type="ARBA" id="ARBA00022695"/>
    </source>
</evidence>
<dbReference type="PIRSF" id="PIRSF000774">
    <property type="entry name" value="RpoN"/>
    <property type="match status" value="1"/>
</dbReference>
<dbReference type="PROSITE" id="PS00718">
    <property type="entry name" value="SIGMA54_2"/>
    <property type="match status" value="1"/>
</dbReference>
<dbReference type="CDD" id="cd00093">
    <property type="entry name" value="HTH_XRE"/>
    <property type="match status" value="1"/>
</dbReference>
<dbReference type="KEGG" id="amic:Ami3637_12680"/>
<reference evidence="11 12" key="1">
    <citation type="submission" date="2020-01" db="EMBL/GenBank/DDBJ databases">
        <title>Genomic analysis of Aminipila sp. CBA3637.</title>
        <authorList>
            <person name="Kim Y.B."/>
            <person name="Roh S.W."/>
        </authorList>
    </citation>
    <scope>NUCLEOTIDE SEQUENCE [LARGE SCALE GENOMIC DNA]</scope>
    <source>
        <strain evidence="11 12">CBA3637</strain>
    </source>
</reference>
<dbReference type="InterPro" id="IPR001387">
    <property type="entry name" value="Cro/C1-type_HTH"/>
</dbReference>
<evidence type="ECO:0000313" key="11">
    <source>
        <dbReference type="EMBL" id="QHI73137.1"/>
    </source>
</evidence>
<evidence type="ECO:0000256" key="1">
    <source>
        <dbReference type="ARBA" id="ARBA00008798"/>
    </source>
</evidence>
<dbReference type="Gene3D" id="1.10.10.60">
    <property type="entry name" value="Homeodomain-like"/>
    <property type="match status" value="1"/>
</dbReference>
<dbReference type="PANTHER" id="PTHR32248">
    <property type="entry name" value="RNA POLYMERASE SIGMA-54 FACTOR"/>
    <property type="match status" value="1"/>
</dbReference>
<dbReference type="InterPro" id="IPR038709">
    <property type="entry name" value="RpoN_core-bd_sf"/>
</dbReference>
<dbReference type="GO" id="GO:0000428">
    <property type="term" value="C:DNA-directed RNA polymerase complex"/>
    <property type="evidence" value="ECO:0007669"/>
    <property type="project" value="UniProtKB-KW"/>
</dbReference>
<organism evidence="11 12">
    <name type="scientific">Aminipila terrae</name>
    <dbReference type="NCBI Taxonomy" id="2697030"/>
    <lineage>
        <taxon>Bacteria</taxon>
        <taxon>Bacillati</taxon>
        <taxon>Bacillota</taxon>
        <taxon>Clostridia</taxon>
        <taxon>Peptostreptococcales</taxon>
        <taxon>Anaerovoracaceae</taxon>
        <taxon>Aminipila</taxon>
    </lineage>
</organism>
<dbReference type="InterPro" id="IPR000394">
    <property type="entry name" value="RNA_pol_sigma_54"/>
</dbReference>
<dbReference type="PRINTS" id="PR00045">
    <property type="entry name" value="SIGMA54FCT"/>
</dbReference>
<evidence type="ECO:0000256" key="6">
    <source>
        <dbReference type="ARBA" id="ARBA00023082"/>
    </source>
</evidence>
<dbReference type="Proteomes" id="UP000463883">
    <property type="component" value="Chromosome"/>
</dbReference>
<dbReference type="GO" id="GO:0016987">
    <property type="term" value="F:sigma factor activity"/>
    <property type="evidence" value="ECO:0007669"/>
    <property type="project" value="UniProtKB-KW"/>
</dbReference>
<dbReference type="AlphaFoldDB" id="A0A6P1MGX1"/>
<dbReference type="InterPro" id="IPR007634">
    <property type="entry name" value="RNA_pol_sigma_54_DNA-bd"/>
</dbReference>
<keyword evidence="4" id="KW-0548">Nucleotidyltransferase</keyword>
<keyword evidence="7" id="KW-0238">DNA-binding</keyword>
<evidence type="ECO:0000256" key="2">
    <source>
        <dbReference type="ARBA" id="ARBA00022478"/>
    </source>
</evidence>
<keyword evidence="12" id="KW-1185">Reference proteome</keyword>
<dbReference type="Pfam" id="PF04963">
    <property type="entry name" value="Sigma54_CBD"/>
    <property type="match status" value="1"/>
</dbReference>
<evidence type="ECO:0000259" key="9">
    <source>
        <dbReference type="Pfam" id="PF04552"/>
    </source>
</evidence>
<dbReference type="Gene3D" id="1.10.10.1330">
    <property type="entry name" value="RNA polymerase sigma-54 factor, core-binding domain"/>
    <property type="match status" value="1"/>
</dbReference>
<feature type="domain" description="RNA polymerase sigma factor 54 DNA-binding" evidence="9">
    <location>
        <begin position="323"/>
        <end position="481"/>
    </location>
</feature>
<gene>
    <name evidence="11" type="primary">rpoN</name>
    <name evidence="11" type="ORF">Ami3637_12680</name>
</gene>
<feature type="domain" description="RNA polymerase sigma factor 54 core-binding" evidence="10">
    <location>
        <begin position="120"/>
        <end position="308"/>
    </location>
</feature>
<dbReference type="NCBIfam" id="NF009118">
    <property type="entry name" value="PRK12469.1"/>
    <property type="match status" value="1"/>
</dbReference>
<dbReference type="GO" id="GO:0006352">
    <property type="term" value="P:DNA-templated transcription initiation"/>
    <property type="evidence" value="ECO:0007669"/>
    <property type="project" value="InterPro"/>
</dbReference>
<keyword evidence="8" id="KW-0804">Transcription</keyword>
<accession>A0A6P1MGX1</accession>
<keyword evidence="2" id="KW-0240">DNA-directed RNA polymerase</keyword>